<feature type="domain" description="Methyltransferase type 11" evidence="4">
    <location>
        <begin position="356"/>
        <end position="439"/>
    </location>
</feature>
<sequence length="530" mass="61075">MVIEPGESPWSLTPDKTKAIAPPPHFIIIGTQKGGTNSLYQYLCQHPQILPAASKEIHYFTLNYHQPAQWYQSQFPRLSHPQQLTGEGSPYYLYHPAVPQRLHQYYPQVKLIVLLRNPVDRAISHYYWEVKLGCEPLCLEKAIAAEAQRLEGEQQKLSANGTYYSFNHQHYSYLDRGIYVQQLQRWMAIFPRSQFLMIRSEDLYSNPETVVNQVFNFLDLPPYHQGHYNRYNAGNYSPVSPQLRQQLQAYFQPYNLKLREFLGQDLGWDSHDKLNPSTVPPQEVKPKTVSDTMKIDYEGAWDDYAQTWVSTNPDFNHIGDEWIGKAAGAAQSRAEYEQIIENTFIAPYIQKHHRVLEIGIGGGKTAALLLKYCDRLTCADISEQMLQATRDRLGEDRVNYVKLDGITLDGIRPASLDVCFCYDTMVHIEPRDIFNYLTRIPPLLKGDRLCIFHHTNTLSDLGWQKFLVDWDQNLLGRRQGTAFSIMTDQLMAKFLNHIGYEILHQDSTTVPRDCVWVCRAPVSPTVSITS</sequence>
<feature type="domain" description="Sulfotransferase" evidence="3">
    <location>
        <begin position="23"/>
        <end position="221"/>
    </location>
</feature>
<dbReference type="InterPro" id="IPR029063">
    <property type="entry name" value="SAM-dependent_MTases_sf"/>
</dbReference>
<dbReference type="InterPro" id="IPR027417">
    <property type="entry name" value="P-loop_NTPase"/>
</dbReference>
<evidence type="ECO:0000259" key="4">
    <source>
        <dbReference type="Pfam" id="PF08241"/>
    </source>
</evidence>
<dbReference type="Pfam" id="PF00685">
    <property type="entry name" value="Sulfotransfer_1"/>
    <property type="match status" value="1"/>
</dbReference>
<gene>
    <name evidence="5" type="ORF">NIES46_26070</name>
</gene>
<dbReference type="Proteomes" id="UP000326169">
    <property type="component" value="Unassembled WGS sequence"/>
</dbReference>
<proteinExistence type="predicted"/>
<evidence type="ECO:0000256" key="1">
    <source>
        <dbReference type="ARBA" id="ARBA00022679"/>
    </source>
</evidence>
<organism evidence="5 6">
    <name type="scientific">Limnospira platensis NIES-46</name>
    <dbReference type="NCBI Taxonomy" id="1236695"/>
    <lineage>
        <taxon>Bacteria</taxon>
        <taxon>Bacillati</taxon>
        <taxon>Cyanobacteriota</taxon>
        <taxon>Cyanophyceae</taxon>
        <taxon>Oscillatoriophycideae</taxon>
        <taxon>Oscillatoriales</taxon>
        <taxon>Sirenicapillariaceae</taxon>
        <taxon>Limnospira</taxon>
    </lineage>
</organism>
<evidence type="ECO:0000313" key="5">
    <source>
        <dbReference type="EMBL" id="GCE94549.1"/>
    </source>
</evidence>
<dbReference type="SUPFAM" id="SSF52540">
    <property type="entry name" value="P-loop containing nucleoside triphosphate hydrolases"/>
    <property type="match status" value="1"/>
</dbReference>
<dbReference type="Gene3D" id="3.40.50.300">
    <property type="entry name" value="P-loop containing nucleotide triphosphate hydrolases"/>
    <property type="match status" value="1"/>
</dbReference>
<dbReference type="PANTHER" id="PTHR10605">
    <property type="entry name" value="HEPARAN SULFATE SULFOTRANSFERASE"/>
    <property type="match status" value="1"/>
</dbReference>
<dbReference type="Pfam" id="PF08241">
    <property type="entry name" value="Methyltransf_11"/>
    <property type="match status" value="1"/>
</dbReference>
<dbReference type="SUPFAM" id="SSF53335">
    <property type="entry name" value="S-adenosyl-L-methionine-dependent methyltransferases"/>
    <property type="match status" value="1"/>
</dbReference>
<comment type="caution">
    <text evidence="5">The sequence shown here is derived from an EMBL/GenBank/DDBJ whole genome shotgun (WGS) entry which is preliminary data.</text>
</comment>
<keyword evidence="6" id="KW-1185">Reference proteome</keyword>
<dbReference type="InterPro" id="IPR000863">
    <property type="entry name" value="Sulfotransferase_dom"/>
</dbReference>
<keyword evidence="2" id="KW-0325">Glycoprotein</keyword>
<dbReference type="InterPro" id="IPR013216">
    <property type="entry name" value="Methyltransf_11"/>
</dbReference>
<protein>
    <submittedName>
        <fullName evidence="5">Sulfotransferase</fullName>
    </submittedName>
</protein>
<evidence type="ECO:0000313" key="6">
    <source>
        <dbReference type="Proteomes" id="UP000326169"/>
    </source>
</evidence>
<name>A0A5M3TAU5_LIMPL</name>
<evidence type="ECO:0000256" key="2">
    <source>
        <dbReference type="ARBA" id="ARBA00023180"/>
    </source>
</evidence>
<accession>A0A5M3TAU5</accession>
<reference evidence="5 6" key="1">
    <citation type="journal article" date="2019" name="J Genomics">
        <title>The Draft Genome of a Hydrogen-producing Cyanobacterium, Arthrospira platensis NIES-46.</title>
        <authorList>
            <person name="Suzuki S."/>
            <person name="Yamaguchi H."/>
            <person name="Kawachi M."/>
        </authorList>
    </citation>
    <scope>NUCLEOTIDE SEQUENCE [LARGE SCALE GENOMIC DNA]</scope>
    <source>
        <strain evidence="5 6">NIES-46</strain>
    </source>
</reference>
<dbReference type="InterPro" id="IPR037359">
    <property type="entry name" value="NST/OST"/>
</dbReference>
<keyword evidence="1" id="KW-0808">Transferase</keyword>
<dbReference type="Gene3D" id="3.40.50.150">
    <property type="entry name" value="Vaccinia Virus protein VP39"/>
    <property type="match status" value="1"/>
</dbReference>
<dbReference type="CDD" id="cd02440">
    <property type="entry name" value="AdoMet_MTases"/>
    <property type="match status" value="1"/>
</dbReference>
<dbReference type="PANTHER" id="PTHR10605:SF56">
    <property type="entry name" value="BIFUNCTIONAL HEPARAN SULFATE N-DEACETYLASE_N-SULFOTRANSFERASE"/>
    <property type="match status" value="1"/>
</dbReference>
<dbReference type="EMBL" id="BIMW01000101">
    <property type="protein sequence ID" value="GCE94549.1"/>
    <property type="molecule type" value="Genomic_DNA"/>
</dbReference>
<evidence type="ECO:0000259" key="3">
    <source>
        <dbReference type="Pfam" id="PF00685"/>
    </source>
</evidence>